<evidence type="ECO:0000313" key="2">
    <source>
        <dbReference type="Proteomes" id="UP000292209"/>
    </source>
</evidence>
<comment type="caution">
    <text evidence="1">The sequence shown here is derived from an EMBL/GenBank/DDBJ whole genome shotgun (WGS) entry which is preliminary data.</text>
</comment>
<keyword evidence="2" id="KW-1185">Reference proteome</keyword>
<dbReference type="Proteomes" id="UP000292209">
    <property type="component" value="Unassembled WGS sequence"/>
</dbReference>
<dbReference type="AlphaFoldDB" id="A0A4Q7P405"/>
<proteinExistence type="predicted"/>
<reference evidence="1 2" key="1">
    <citation type="submission" date="2019-02" db="EMBL/GenBank/DDBJ databases">
        <title>Genomic Encyclopedia of Archaeal and Bacterial Type Strains, Phase II (KMG-II): from individual species to whole genera.</title>
        <authorList>
            <person name="Goeker M."/>
        </authorList>
    </citation>
    <scope>NUCLEOTIDE SEQUENCE [LARGE SCALE GENOMIC DNA]</scope>
    <source>
        <strain evidence="1 2">DSM 21411</strain>
    </source>
</reference>
<gene>
    <name evidence="1" type="ORF">BC751_0075</name>
</gene>
<dbReference type="EMBL" id="SGXG01000001">
    <property type="protein sequence ID" value="RZS94575.1"/>
    <property type="molecule type" value="Genomic_DNA"/>
</dbReference>
<protein>
    <submittedName>
        <fullName evidence="1">Uncharacterized protein</fullName>
    </submittedName>
</protein>
<organism evidence="1 2">
    <name type="scientific">Cecembia calidifontis</name>
    <dbReference type="NCBI Taxonomy" id="1187080"/>
    <lineage>
        <taxon>Bacteria</taxon>
        <taxon>Pseudomonadati</taxon>
        <taxon>Bacteroidota</taxon>
        <taxon>Cytophagia</taxon>
        <taxon>Cytophagales</taxon>
        <taxon>Cyclobacteriaceae</taxon>
        <taxon>Cecembia</taxon>
    </lineage>
</organism>
<evidence type="ECO:0000313" key="1">
    <source>
        <dbReference type="EMBL" id="RZS94575.1"/>
    </source>
</evidence>
<sequence length="47" mass="5706">MTFAGIWNHQPDVQFLFLKISNKKRRKIGTHFAYLISDKYFNFEQIL</sequence>
<name>A0A4Q7P405_9BACT</name>
<accession>A0A4Q7P405</accession>